<organism evidence="1 2">
    <name type="scientific">Bradyrhizobium diazoefficiens SEMIA 5080</name>
    <dbReference type="NCBI Taxonomy" id="754504"/>
    <lineage>
        <taxon>Bacteria</taxon>
        <taxon>Pseudomonadati</taxon>
        <taxon>Pseudomonadota</taxon>
        <taxon>Alphaproteobacteria</taxon>
        <taxon>Hyphomicrobiales</taxon>
        <taxon>Nitrobacteraceae</taxon>
        <taxon>Bradyrhizobium</taxon>
    </lineage>
</organism>
<dbReference type="AlphaFoldDB" id="A0A837CN56"/>
<evidence type="ECO:0000313" key="2">
    <source>
        <dbReference type="Proteomes" id="UP000024900"/>
    </source>
</evidence>
<protein>
    <submittedName>
        <fullName evidence="1">Uncharacterized protein</fullName>
    </submittedName>
</protein>
<sequence>MRAVSFAAAGICNLIESNHTASIADFSRCVKAPLVGPDPDLPPRKAAPSPPSSGPLHAFRDCAFNFCGENRQVISQLRKKLSFLRVGRQVTDEGALGGICAELFQLSLHVFHCSYSVP</sequence>
<dbReference type="EMBL" id="ADOU02000004">
    <property type="protein sequence ID" value="KGJ70739.1"/>
    <property type="molecule type" value="Genomic_DNA"/>
</dbReference>
<proteinExistence type="predicted"/>
<name>A0A837CN56_9BRAD</name>
<gene>
    <name evidence="1" type="ORF">BJA5080_06619</name>
</gene>
<reference evidence="1 2" key="1">
    <citation type="journal article" date="2014" name="BMC Genomics">
        <title>Comparative genomics of Bradyrhizobium japonicum CPAC 15 and Bradyrhizobium diazoefficiens CPAC 7: elite model strains for understanding symbiotic performance with soybean.</title>
        <authorList>
            <person name="Siqueira A.F."/>
            <person name="Ormeno-Orrillo E."/>
            <person name="Souza R.C."/>
            <person name="Rodrigues E.P."/>
            <person name="Almeida L.G."/>
            <person name="Barcellos F.G."/>
            <person name="Batista J.S."/>
            <person name="Nakatami A.S."/>
            <person name="Martinez-Romero E."/>
            <person name="Vasconcelos A.T."/>
            <person name="Hungria M."/>
        </authorList>
    </citation>
    <scope>NUCLEOTIDE SEQUENCE [LARGE SCALE GENOMIC DNA]</scope>
    <source>
        <strain evidence="1 2">SEMIA 5080</strain>
    </source>
</reference>
<comment type="caution">
    <text evidence="1">The sequence shown here is derived from an EMBL/GenBank/DDBJ whole genome shotgun (WGS) entry which is preliminary data.</text>
</comment>
<evidence type="ECO:0000313" key="1">
    <source>
        <dbReference type="EMBL" id="KGJ70739.1"/>
    </source>
</evidence>
<dbReference type="Proteomes" id="UP000024900">
    <property type="component" value="Unassembled WGS sequence"/>
</dbReference>
<accession>A0A837CN56</accession>